<evidence type="ECO:0000313" key="2">
    <source>
        <dbReference type="EMBL" id="CAF3728393.1"/>
    </source>
</evidence>
<dbReference type="Proteomes" id="UP000663860">
    <property type="component" value="Unassembled WGS sequence"/>
</dbReference>
<protein>
    <submittedName>
        <fullName evidence="1">Uncharacterized protein</fullName>
    </submittedName>
</protein>
<gene>
    <name evidence="1" type="ORF">IZO911_LOCUS31907</name>
    <name evidence="2" type="ORF">KXQ929_LOCUS12885</name>
</gene>
<proteinExistence type="predicted"/>
<dbReference type="EMBL" id="CAJOBB010000675">
    <property type="protein sequence ID" value="CAF3728393.1"/>
    <property type="molecule type" value="Genomic_DNA"/>
</dbReference>
<name>A0A815ASX9_9BILA</name>
<dbReference type="EMBL" id="CAJNOE010000537">
    <property type="protein sequence ID" value="CAF1261402.1"/>
    <property type="molecule type" value="Genomic_DNA"/>
</dbReference>
<evidence type="ECO:0000313" key="3">
    <source>
        <dbReference type="Proteomes" id="UP000663860"/>
    </source>
</evidence>
<reference evidence="1" key="1">
    <citation type="submission" date="2021-02" db="EMBL/GenBank/DDBJ databases">
        <authorList>
            <person name="Nowell W R."/>
        </authorList>
    </citation>
    <scope>NUCLEOTIDE SEQUENCE</scope>
</reference>
<evidence type="ECO:0000313" key="1">
    <source>
        <dbReference type="EMBL" id="CAF1261402.1"/>
    </source>
</evidence>
<comment type="caution">
    <text evidence="1">The sequence shown here is derived from an EMBL/GenBank/DDBJ whole genome shotgun (WGS) entry which is preliminary data.</text>
</comment>
<sequence>MCENNSGKCLCSYCSGSIAKGLTKMNEDCLLECNQLIDNDIENNYNDLSVKLDNLNPVQCFDLLDKLCSKYSSTTENPKLDELILKFIIRYRNNGGFFLALKQPQTHRQHLLQRLNDLILINKENTVKTNLTPTELY</sequence>
<organism evidence="1 3">
    <name type="scientific">Adineta steineri</name>
    <dbReference type="NCBI Taxonomy" id="433720"/>
    <lineage>
        <taxon>Eukaryota</taxon>
        <taxon>Metazoa</taxon>
        <taxon>Spiralia</taxon>
        <taxon>Gnathifera</taxon>
        <taxon>Rotifera</taxon>
        <taxon>Eurotatoria</taxon>
        <taxon>Bdelloidea</taxon>
        <taxon>Adinetida</taxon>
        <taxon>Adinetidae</taxon>
        <taxon>Adineta</taxon>
    </lineage>
</organism>
<dbReference type="Proteomes" id="UP000663868">
    <property type="component" value="Unassembled WGS sequence"/>
</dbReference>
<accession>A0A815ASX9</accession>
<dbReference type="AlphaFoldDB" id="A0A815ASX9"/>